<protein>
    <submittedName>
        <fullName evidence="2">Uncharacterized protein</fullName>
    </submittedName>
</protein>
<dbReference type="EMBL" id="JBHRTN010000018">
    <property type="protein sequence ID" value="MFC3126813.1"/>
    <property type="molecule type" value="Genomic_DNA"/>
</dbReference>
<accession>A0ABV7G288</accession>
<organism evidence="2 3">
    <name type="scientific">Teichococcus globiformis</name>
    <dbReference type="NCBI Taxonomy" id="2307229"/>
    <lineage>
        <taxon>Bacteria</taxon>
        <taxon>Pseudomonadati</taxon>
        <taxon>Pseudomonadota</taxon>
        <taxon>Alphaproteobacteria</taxon>
        <taxon>Acetobacterales</taxon>
        <taxon>Roseomonadaceae</taxon>
        <taxon>Roseomonas</taxon>
    </lineage>
</organism>
<proteinExistence type="predicted"/>
<gene>
    <name evidence="2" type="ORF">ACFOD4_17245</name>
</gene>
<dbReference type="RefSeq" id="WP_379598398.1">
    <property type="nucleotide sequence ID" value="NZ_JBHRTN010000018.1"/>
</dbReference>
<evidence type="ECO:0000256" key="1">
    <source>
        <dbReference type="SAM" id="MobiDB-lite"/>
    </source>
</evidence>
<dbReference type="Proteomes" id="UP001595593">
    <property type="component" value="Unassembled WGS sequence"/>
</dbReference>
<keyword evidence="3" id="KW-1185">Reference proteome</keyword>
<sequence length="113" mass="12400">MPQVARHTSRKDDLPPEEVQRAIRRVVEDYNAFLERGPAPGTHDDAKAFAAHHAAAKSALAHLEHLLKLARAAASGDQESHVDHAADLLRRARRAIAAAPDDEERERDDESSG</sequence>
<reference evidence="3" key="1">
    <citation type="journal article" date="2019" name="Int. J. Syst. Evol. Microbiol.">
        <title>The Global Catalogue of Microorganisms (GCM) 10K type strain sequencing project: providing services to taxonomists for standard genome sequencing and annotation.</title>
        <authorList>
            <consortium name="The Broad Institute Genomics Platform"/>
            <consortium name="The Broad Institute Genome Sequencing Center for Infectious Disease"/>
            <person name="Wu L."/>
            <person name="Ma J."/>
        </authorList>
    </citation>
    <scope>NUCLEOTIDE SEQUENCE [LARGE SCALE GENOMIC DNA]</scope>
    <source>
        <strain evidence="3">KCTC 52094</strain>
    </source>
</reference>
<comment type="caution">
    <text evidence="2">The sequence shown here is derived from an EMBL/GenBank/DDBJ whole genome shotgun (WGS) entry which is preliminary data.</text>
</comment>
<name>A0ABV7G288_9PROT</name>
<evidence type="ECO:0000313" key="3">
    <source>
        <dbReference type="Proteomes" id="UP001595593"/>
    </source>
</evidence>
<feature type="region of interest" description="Disordered" evidence="1">
    <location>
        <begin position="94"/>
        <end position="113"/>
    </location>
</feature>
<evidence type="ECO:0000313" key="2">
    <source>
        <dbReference type="EMBL" id="MFC3126813.1"/>
    </source>
</evidence>